<feature type="region of interest" description="Disordered" evidence="2">
    <location>
        <begin position="344"/>
        <end position="441"/>
    </location>
</feature>
<dbReference type="HOGENOM" id="CLU_382651_0_0_1"/>
<feature type="compositionally biased region" description="Polar residues" evidence="2">
    <location>
        <begin position="20"/>
        <end position="33"/>
    </location>
</feature>
<protein>
    <submittedName>
        <fullName evidence="3">Uncharacterized protein</fullName>
    </submittedName>
</protein>
<feature type="compositionally biased region" description="Basic and acidic residues" evidence="2">
    <location>
        <begin position="1"/>
        <end position="10"/>
    </location>
</feature>
<feature type="region of interest" description="Disordered" evidence="2">
    <location>
        <begin position="238"/>
        <end position="260"/>
    </location>
</feature>
<gene>
    <name evidence="3" type="ORF">MPH_10638</name>
</gene>
<dbReference type="Proteomes" id="UP000007129">
    <property type="component" value="Unassembled WGS sequence"/>
</dbReference>
<dbReference type="STRING" id="1126212.K2QQN1"/>
<dbReference type="InParanoid" id="K2QQN1"/>
<proteinExistence type="predicted"/>
<comment type="caution">
    <text evidence="3">The sequence shown here is derived from an EMBL/GenBank/DDBJ whole genome shotgun (WGS) entry which is preliminary data.</text>
</comment>
<name>K2QQN1_MACPH</name>
<organism evidence="3 4">
    <name type="scientific">Macrophomina phaseolina (strain MS6)</name>
    <name type="common">Charcoal rot fungus</name>
    <dbReference type="NCBI Taxonomy" id="1126212"/>
    <lineage>
        <taxon>Eukaryota</taxon>
        <taxon>Fungi</taxon>
        <taxon>Dikarya</taxon>
        <taxon>Ascomycota</taxon>
        <taxon>Pezizomycotina</taxon>
        <taxon>Dothideomycetes</taxon>
        <taxon>Dothideomycetes incertae sedis</taxon>
        <taxon>Botryosphaeriales</taxon>
        <taxon>Botryosphaeriaceae</taxon>
        <taxon>Macrophomina</taxon>
    </lineage>
</organism>
<evidence type="ECO:0000256" key="2">
    <source>
        <dbReference type="SAM" id="MobiDB-lite"/>
    </source>
</evidence>
<dbReference type="AlphaFoldDB" id="K2QQN1"/>
<sequence length="723" mass="78075">MSNIPEDRCSGSDSGVRLPNHSQNNQGNNSAQPLHTHVGAPSSPPSNTPSFHTQTLSLPPSQIFHNDTPAQQGRAEKFHDARLQDLENVVGGLSYRLGAMDTELASKKLKNEELTQECQELKEELKDTKYELKNVKQDCKDLKQEAKEAKQEHHASLKELKDELRNASNLLHTGSEDRRLLQLNTLRLQNEILMLQGDLRFMLQHPDRLPKPRPGQGLDQTSAQDNLTGAAAQIGAIRQNSTPQSQVIAAGDPDTTPTPSRAVLARINELVQPTASDAPSAGAIPPHAGLRAMASSFDPRPIAQQNNVHFTAPGYGSPAGPLVAHGTNQTLRERASFASFGQFGRLEDPFQPSSPFHAQSQQSLSRPSSMMSMTPSTPSREASSENLRTTPSRARHNNNNNDNAPRAGGGNGSAPPSKALASSNWRRPRAPKPTPPASRSALTITSLDEARAHYGALLGRIERWADLYCGTIHTSVRSKEARTLELIRTLGGMIGDFDLEKFFTNMELRTLLVAAYLNRRILGRVFGDDVLEWAGAHVAKTVRELTLSGDRAGARDTAKRCEIVGEKAKVLRRAFVGDGEGAVPEWRAVEADALMCEVCGLLEPIVPTAERAAGKEEMMAIVEEAFGVVGAMRGMAPPKEWHMVFDGPGVRVAFASMNVRAVVGGGGVLKSEAAGGENEQVVVVGVTPHLVAKSWSLGGVAPEELLKADVLTHPVGRGSFGHR</sequence>
<feature type="compositionally biased region" description="Low complexity" evidence="2">
    <location>
        <begin position="359"/>
        <end position="380"/>
    </location>
</feature>
<evidence type="ECO:0000256" key="1">
    <source>
        <dbReference type="SAM" id="Coils"/>
    </source>
</evidence>
<feature type="compositionally biased region" description="Polar residues" evidence="2">
    <location>
        <begin position="238"/>
        <end position="247"/>
    </location>
</feature>
<dbReference type="OrthoDB" id="3938615at2759"/>
<feature type="coiled-coil region" evidence="1">
    <location>
        <begin position="97"/>
        <end position="177"/>
    </location>
</feature>
<reference evidence="3 4" key="1">
    <citation type="journal article" date="2012" name="BMC Genomics">
        <title>Tools to kill: Genome of one of the most destructive plant pathogenic fungi Macrophomina phaseolina.</title>
        <authorList>
            <person name="Islam M.S."/>
            <person name="Haque M.S."/>
            <person name="Islam M.M."/>
            <person name="Emdad E.M."/>
            <person name="Halim A."/>
            <person name="Hossen Q.M.M."/>
            <person name="Hossain M.Z."/>
            <person name="Ahmed B."/>
            <person name="Rahim S."/>
            <person name="Rahman M.S."/>
            <person name="Alam M.M."/>
            <person name="Hou S."/>
            <person name="Wan X."/>
            <person name="Saito J.A."/>
            <person name="Alam M."/>
        </authorList>
    </citation>
    <scope>NUCLEOTIDE SEQUENCE [LARGE SCALE GENOMIC DNA]</scope>
    <source>
        <strain evidence="3 4">MS6</strain>
    </source>
</reference>
<dbReference type="VEuPathDB" id="FungiDB:MPH_10638"/>
<accession>K2QQN1</accession>
<dbReference type="EMBL" id="AHHD01000455">
    <property type="protein sequence ID" value="EKG12231.1"/>
    <property type="molecule type" value="Genomic_DNA"/>
</dbReference>
<feature type="compositionally biased region" description="Polar residues" evidence="2">
    <location>
        <begin position="48"/>
        <end position="71"/>
    </location>
</feature>
<keyword evidence="1" id="KW-0175">Coiled coil</keyword>
<feature type="compositionally biased region" description="Low complexity" evidence="2">
    <location>
        <begin position="397"/>
        <end position="406"/>
    </location>
</feature>
<feature type="region of interest" description="Disordered" evidence="2">
    <location>
        <begin position="1"/>
        <end position="74"/>
    </location>
</feature>
<evidence type="ECO:0000313" key="4">
    <source>
        <dbReference type="Proteomes" id="UP000007129"/>
    </source>
</evidence>
<evidence type="ECO:0000313" key="3">
    <source>
        <dbReference type="EMBL" id="EKG12231.1"/>
    </source>
</evidence>